<sequence>MAKNFSEKSSGKEDDEEDCDGNMRNGRSSSNSTTEESKKKGNSSSVRQYIRSTNPRLRWTPDLHLCFVRAVQRLGGQDRATPKLVLQLMNVKGLSIAHVKSHLQMYRSKKMDESDRDGSRNMTDGRERHAYIFHHLPALRGFDQRPQTYSSHGYWSTMGLGSHSSAAEMIFKGHHRMMGIRDIHMGSLTPNDRASCELHGEFKDFHPLYDHKIGRSQFRPRGILEPSSQSQWHERGIEQAGQLSSTCTQEIDQQRPPSSLRLGGQFTVRWRDDDHEPDLNLSLNITPRHEKRKRYWEDEEVDSSLSLALASPFSKQEGCSRDVEKASKLISLKEKDGSGEQARRTSTLDLTI</sequence>
<dbReference type="InterPro" id="IPR006447">
    <property type="entry name" value="Myb_dom_plants"/>
</dbReference>
<dbReference type="RefSeq" id="XP_010920993.2">
    <property type="nucleotide sequence ID" value="XM_010922691.3"/>
</dbReference>
<dbReference type="InterPro" id="IPR001005">
    <property type="entry name" value="SANT/Myb"/>
</dbReference>
<feature type="region of interest" description="Disordered" evidence="5">
    <location>
        <begin position="333"/>
        <end position="352"/>
    </location>
</feature>
<dbReference type="FunFam" id="1.10.10.60:FF:000002">
    <property type="entry name" value="Myb family transcription factor"/>
    <property type="match status" value="1"/>
</dbReference>
<evidence type="ECO:0000256" key="3">
    <source>
        <dbReference type="ARBA" id="ARBA00023163"/>
    </source>
</evidence>
<evidence type="ECO:0000256" key="1">
    <source>
        <dbReference type="ARBA" id="ARBA00023015"/>
    </source>
</evidence>
<feature type="region of interest" description="Disordered" evidence="5">
    <location>
        <begin position="240"/>
        <end position="263"/>
    </location>
</feature>
<keyword evidence="3" id="KW-0804">Transcription</keyword>
<dbReference type="GO" id="GO:0003677">
    <property type="term" value="F:DNA binding"/>
    <property type="evidence" value="ECO:0007669"/>
    <property type="project" value="UniProtKB-KW"/>
</dbReference>
<dbReference type="InterPro" id="IPR009057">
    <property type="entry name" value="Homeodomain-like_sf"/>
</dbReference>
<dbReference type="NCBIfam" id="TIGR01557">
    <property type="entry name" value="myb_SHAQKYF"/>
    <property type="match status" value="1"/>
</dbReference>
<evidence type="ECO:0000256" key="2">
    <source>
        <dbReference type="ARBA" id="ARBA00023125"/>
    </source>
</evidence>
<evidence type="ECO:0000313" key="7">
    <source>
        <dbReference type="Proteomes" id="UP000504607"/>
    </source>
</evidence>
<gene>
    <name evidence="8" type="primary">LOC105044705</name>
</gene>
<evidence type="ECO:0000313" key="8">
    <source>
        <dbReference type="RefSeq" id="XP_010920993.2"/>
    </source>
</evidence>
<dbReference type="AlphaFoldDB" id="A0A6I9R612"/>
<evidence type="ECO:0000256" key="4">
    <source>
        <dbReference type="ARBA" id="ARBA00023242"/>
    </source>
</evidence>
<feature type="region of interest" description="Disordered" evidence="5">
    <location>
        <begin position="1"/>
        <end position="47"/>
    </location>
</feature>
<dbReference type="OrthoDB" id="551907at2759"/>
<dbReference type="Pfam" id="PF00249">
    <property type="entry name" value="Myb_DNA-binding"/>
    <property type="match status" value="1"/>
</dbReference>
<keyword evidence="1" id="KW-0805">Transcription regulation</keyword>
<dbReference type="PANTHER" id="PTHR31314:SF164">
    <property type="entry name" value="HTH MYB-TYPE DOMAIN-CONTAINING PROTEIN"/>
    <property type="match status" value="1"/>
</dbReference>
<accession>A0A6I9R612</accession>
<keyword evidence="4" id="KW-0539">Nucleus</keyword>
<evidence type="ECO:0000259" key="6">
    <source>
        <dbReference type="PROSITE" id="PS51294"/>
    </source>
</evidence>
<proteinExistence type="predicted"/>
<dbReference type="PANTHER" id="PTHR31314">
    <property type="entry name" value="MYB FAMILY TRANSCRIPTION FACTOR PHL7-LIKE"/>
    <property type="match status" value="1"/>
</dbReference>
<organism evidence="7 8">
    <name type="scientific">Elaeis guineensis var. tenera</name>
    <name type="common">Oil palm</name>
    <dbReference type="NCBI Taxonomy" id="51953"/>
    <lineage>
        <taxon>Eukaryota</taxon>
        <taxon>Viridiplantae</taxon>
        <taxon>Streptophyta</taxon>
        <taxon>Embryophyta</taxon>
        <taxon>Tracheophyta</taxon>
        <taxon>Spermatophyta</taxon>
        <taxon>Magnoliopsida</taxon>
        <taxon>Liliopsida</taxon>
        <taxon>Arecaceae</taxon>
        <taxon>Arecoideae</taxon>
        <taxon>Cocoseae</taxon>
        <taxon>Elaeidinae</taxon>
        <taxon>Elaeis</taxon>
    </lineage>
</organism>
<dbReference type="InterPro" id="IPR017930">
    <property type="entry name" value="Myb_dom"/>
</dbReference>
<feature type="compositionally biased region" description="Low complexity" evidence="5">
    <location>
        <begin position="24"/>
        <end position="34"/>
    </location>
</feature>
<feature type="compositionally biased region" description="Basic and acidic residues" evidence="5">
    <location>
        <begin position="1"/>
        <end position="12"/>
    </location>
</feature>
<feature type="compositionally biased region" description="Basic and acidic residues" evidence="5">
    <location>
        <begin position="333"/>
        <end position="343"/>
    </location>
</feature>
<feature type="compositionally biased region" description="Polar residues" evidence="5">
    <location>
        <begin position="241"/>
        <end position="257"/>
    </location>
</feature>
<dbReference type="PROSITE" id="PS51294">
    <property type="entry name" value="HTH_MYB"/>
    <property type="match status" value="1"/>
</dbReference>
<name>A0A6I9R612_ELAGV</name>
<keyword evidence="2" id="KW-0238">DNA-binding</keyword>
<dbReference type="SUPFAM" id="SSF46689">
    <property type="entry name" value="Homeodomain-like"/>
    <property type="match status" value="1"/>
</dbReference>
<evidence type="ECO:0000256" key="5">
    <source>
        <dbReference type="SAM" id="MobiDB-lite"/>
    </source>
</evidence>
<dbReference type="InterPro" id="IPR046955">
    <property type="entry name" value="PHR1-like"/>
</dbReference>
<keyword evidence="7" id="KW-1185">Reference proteome</keyword>
<reference evidence="8" key="1">
    <citation type="submission" date="2025-08" db="UniProtKB">
        <authorList>
            <consortium name="RefSeq"/>
        </authorList>
    </citation>
    <scope>IDENTIFICATION</scope>
</reference>
<feature type="domain" description="HTH myb-type" evidence="6">
    <location>
        <begin position="56"/>
        <end position="111"/>
    </location>
</feature>
<dbReference type="GeneID" id="105044705"/>
<dbReference type="Proteomes" id="UP000504607">
    <property type="component" value="Chromosome 5"/>
</dbReference>
<protein>
    <submittedName>
        <fullName evidence="8">Uncharacterized protein LOC105044705 isoform X2</fullName>
    </submittedName>
</protein>
<dbReference type="GO" id="GO:0003700">
    <property type="term" value="F:DNA-binding transcription factor activity"/>
    <property type="evidence" value="ECO:0007669"/>
    <property type="project" value="InterPro"/>
</dbReference>
<dbReference type="Gene3D" id="1.10.10.60">
    <property type="entry name" value="Homeodomain-like"/>
    <property type="match status" value="1"/>
</dbReference>